<organism evidence="6 7">
    <name type="scientific">Exophiala oligosperma</name>
    <dbReference type="NCBI Taxonomy" id="215243"/>
    <lineage>
        <taxon>Eukaryota</taxon>
        <taxon>Fungi</taxon>
        <taxon>Dikarya</taxon>
        <taxon>Ascomycota</taxon>
        <taxon>Pezizomycotina</taxon>
        <taxon>Eurotiomycetes</taxon>
        <taxon>Chaetothyriomycetidae</taxon>
        <taxon>Chaetothyriales</taxon>
        <taxon>Herpotrichiellaceae</taxon>
        <taxon>Exophiala</taxon>
    </lineage>
</organism>
<dbReference type="InterPro" id="IPR006913">
    <property type="entry name" value="CENP-V/GFA"/>
</dbReference>
<evidence type="ECO:0000256" key="1">
    <source>
        <dbReference type="ARBA" id="ARBA00005495"/>
    </source>
</evidence>
<dbReference type="InterPro" id="IPR011057">
    <property type="entry name" value="Mss4-like_sf"/>
</dbReference>
<keyword evidence="3" id="KW-0862">Zinc</keyword>
<dbReference type="PROSITE" id="PS51891">
    <property type="entry name" value="CENP_V_GFA"/>
    <property type="match status" value="1"/>
</dbReference>
<dbReference type="STRING" id="215243.A0A0D2DDY4"/>
<name>A0A0D2DDY4_9EURO</name>
<dbReference type="RefSeq" id="XP_016260871.1">
    <property type="nucleotide sequence ID" value="XM_016409117.1"/>
</dbReference>
<evidence type="ECO:0000313" key="6">
    <source>
        <dbReference type="EMBL" id="KIW40655.1"/>
    </source>
</evidence>
<dbReference type="GO" id="GO:0016846">
    <property type="term" value="F:carbon-sulfur lyase activity"/>
    <property type="evidence" value="ECO:0007669"/>
    <property type="project" value="InterPro"/>
</dbReference>
<gene>
    <name evidence="6" type="ORF">PV06_07832</name>
</gene>
<dbReference type="Gene3D" id="3.90.1590.10">
    <property type="entry name" value="glutathione-dependent formaldehyde- activating enzyme (gfa)"/>
    <property type="match status" value="1"/>
</dbReference>
<evidence type="ECO:0000256" key="4">
    <source>
        <dbReference type="ARBA" id="ARBA00023239"/>
    </source>
</evidence>
<evidence type="ECO:0000256" key="3">
    <source>
        <dbReference type="ARBA" id="ARBA00022833"/>
    </source>
</evidence>
<dbReference type="PANTHER" id="PTHR33337">
    <property type="entry name" value="GFA DOMAIN-CONTAINING PROTEIN"/>
    <property type="match status" value="1"/>
</dbReference>
<dbReference type="OrthoDB" id="1898821at2759"/>
<evidence type="ECO:0000256" key="2">
    <source>
        <dbReference type="ARBA" id="ARBA00022723"/>
    </source>
</evidence>
<dbReference type="GeneID" id="27359906"/>
<dbReference type="EMBL" id="KN847338">
    <property type="protein sequence ID" value="KIW40655.1"/>
    <property type="molecule type" value="Genomic_DNA"/>
</dbReference>
<sequence length="138" mass="15274">MHGSCNCGVVTVEANIPQEEKPNAIVCHCKNCKKTSGSVGACILILPLADLSISGPIKSYEDKQTDTGRSVHRHFCENCGSPVFGLLKEVFPDKAFVRTTLFDEFETAPPTPALELYTKDRWVWNQPIPNAHQVETQM</sequence>
<dbReference type="Pfam" id="PF04828">
    <property type="entry name" value="GFA"/>
    <property type="match status" value="1"/>
</dbReference>
<dbReference type="HOGENOM" id="CLU_055491_3_6_1"/>
<protein>
    <recommendedName>
        <fullName evidence="5">CENP-V/GFA domain-containing protein</fullName>
    </recommendedName>
</protein>
<dbReference type="SUPFAM" id="SSF51316">
    <property type="entry name" value="Mss4-like"/>
    <property type="match status" value="1"/>
</dbReference>
<dbReference type="Proteomes" id="UP000053342">
    <property type="component" value="Unassembled WGS sequence"/>
</dbReference>
<proteinExistence type="inferred from homology"/>
<dbReference type="AlphaFoldDB" id="A0A0D2DDY4"/>
<feature type="domain" description="CENP-V/GFA" evidence="5">
    <location>
        <begin position="1"/>
        <end position="125"/>
    </location>
</feature>
<dbReference type="PANTHER" id="PTHR33337:SF30">
    <property type="entry name" value="DUF636 DOMAIN PROTEIN (AFU_ORTHOLOGUE AFUA_1G03180)"/>
    <property type="match status" value="1"/>
</dbReference>
<dbReference type="GO" id="GO:0046872">
    <property type="term" value="F:metal ion binding"/>
    <property type="evidence" value="ECO:0007669"/>
    <property type="project" value="UniProtKB-KW"/>
</dbReference>
<reference evidence="6 7" key="1">
    <citation type="submission" date="2015-01" db="EMBL/GenBank/DDBJ databases">
        <title>The Genome Sequence of Exophiala oligosperma CBS72588.</title>
        <authorList>
            <consortium name="The Broad Institute Genomics Platform"/>
            <person name="Cuomo C."/>
            <person name="de Hoog S."/>
            <person name="Gorbushina A."/>
            <person name="Stielow B."/>
            <person name="Teixiera M."/>
            <person name="Abouelleil A."/>
            <person name="Chapman S.B."/>
            <person name="Priest M."/>
            <person name="Young S.K."/>
            <person name="Wortman J."/>
            <person name="Nusbaum C."/>
            <person name="Birren B."/>
        </authorList>
    </citation>
    <scope>NUCLEOTIDE SEQUENCE [LARGE SCALE GENOMIC DNA]</scope>
    <source>
        <strain evidence="6 7">CBS 72588</strain>
    </source>
</reference>
<accession>A0A0D2DDY4</accession>
<evidence type="ECO:0000259" key="5">
    <source>
        <dbReference type="PROSITE" id="PS51891"/>
    </source>
</evidence>
<keyword evidence="2" id="KW-0479">Metal-binding</keyword>
<evidence type="ECO:0000313" key="7">
    <source>
        <dbReference type="Proteomes" id="UP000053342"/>
    </source>
</evidence>
<dbReference type="VEuPathDB" id="FungiDB:PV06_07832"/>
<keyword evidence="7" id="KW-1185">Reference proteome</keyword>
<keyword evidence="4" id="KW-0456">Lyase</keyword>
<comment type="similarity">
    <text evidence="1">Belongs to the Gfa family.</text>
</comment>